<dbReference type="InterPro" id="IPR036047">
    <property type="entry name" value="F-box-like_dom_sf"/>
</dbReference>
<dbReference type="SUPFAM" id="SSF81383">
    <property type="entry name" value="F-box domain"/>
    <property type="match status" value="1"/>
</dbReference>
<dbReference type="Proteomes" id="UP000439903">
    <property type="component" value="Unassembled WGS sequence"/>
</dbReference>
<dbReference type="OrthoDB" id="120976at2759"/>
<gene>
    <name evidence="2" type="ORF">F8M41_005518</name>
</gene>
<dbReference type="InterPro" id="IPR001810">
    <property type="entry name" value="F-box_dom"/>
</dbReference>
<dbReference type="Pfam" id="PF12937">
    <property type="entry name" value="F-box-like"/>
    <property type="match status" value="1"/>
</dbReference>
<feature type="domain" description="F-box" evidence="1">
    <location>
        <begin position="3"/>
        <end position="44"/>
    </location>
</feature>
<dbReference type="Gene3D" id="3.80.10.10">
    <property type="entry name" value="Ribonuclease Inhibitor"/>
    <property type="match status" value="1"/>
</dbReference>
<evidence type="ECO:0000313" key="3">
    <source>
        <dbReference type="Proteomes" id="UP000439903"/>
    </source>
</evidence>
<evidence type="ECO:0000259" key="1">
    <source>
        <dbReference type="Pfam" id="PF12937"/>
    </source>
</evidence>
<dbReference type="EMBL" id="WTPW01000153">
    <property type="protein sequence ID" value="KAF0541356.1"/>
    <property type="molecule type" value="Genomic_DNA"/>
</dbReference>
<protein>
    <submittedName>
        <fullName evidence="2">F-box domain-containing protein</fullName>
    </submittedName>
</protein>
<keyword evidence="3" id="KW-1185">Reference proteome</keyword>
<dbReference type="CDD" id="cd09917">
    <property type="entry name" value="F-box_SF"/>
    <property type="match status" value="1"/>
</dbReference>
<accession>A0A8H4ERJ5</accession>
<dbReference type="Gene3D" id="1.20.1280.50">
    <property type="match status" value="1"/>
</dbReference>
<name>A0A8H4ERJ5_GIGMA</name>
<organism evidence="2 3">
    <name type="scientific">Gigaspora margarita</name>
    <dbReference type="NCBI Taxonomy" id="4874"/>
    <lineage>
        <taxon>Eukaryota</taxon>
        <taxon>Fungi</taxon>
        <taxon>Fungi incertae sedis</taxon>
        <taxon>Mucoromycota</taxon>
        <taxon>Glomeromycotina</taxon>
        <taxon>Glomeromycetes</taxon>
        <taxon>Diversisporales</taxon>
        <taxon>Gigasporaceae</taxon>
        <taxon>Gigaspora</taxon>
    </lineage>
</organism>
<dbReference type="AlphaFoldDB" id="A0A8H4ERJ5"/>
<dbReference type="SUPFAM" id="SSF52047">
    <property type="entry name" value="RNI-like"/>
    <property type="match status" value="1"/>
</dbReference>
<reference evidence="2 3" key="1">
    <citation type="journal article" date="2019" name="Environ. Microbiol.">
        <title>At the nexus of three kingdoms: the genome of the mycorrhizal fungus Gigaspora margarita provides insights into plant, endobacterial and fungal interactions.</title>
        <authorList>
            <person name="Venice F."/>
            <person name="Ghignone S."/>
            <person name="Salvioli di Fossalunga A."/>
            <person name="Amselem J."/>
            <person name="Novero M."/>
            <person name="Xianan X."/>
            <person name="Sedzielewska Toro K."/>
            <person name="Morin E."/>
            <person name="Lipzen A."/>
            <person name="Grigoriev I.V."/>
            <person name="Henrissat B."/>
            <person name="Martin F.M."/>
            <person name="Bonfante P."/>
        </authorList>
    </citation>
    <scope>NUCLEOTIDE SEQUENCE [LARGE SCALE GENOMIC DNA]</scope>
    <source>
        <strain evidence="2 3">BEG34</strain>
    </source>
</reference>
<evidence type="ECO:0000313" key="2">
    <source>
        <dbReference type="EMBL" id="KAF0541356.1"/>
    </source>
</evidence>
<dbReference type="InterPro" id="IPR032675">
    <property type="entry name" value="LRR_dom_sf"/>
</dbReference>
<sequence>MTALPLECYYAIFNNLLHNYKSLFSCALVSRHWCRIIIPILWSEPGNHYKDKRLIRILLLALNAEEQTLLIPFNISLPSHQKTLFEYTSYITSITSDLIIGVRNLFPKYESNLSLETTVKFSLIAMLVRTSINLKHLIIDEIICNPLIFENLYEKTTLTSVDLYLKYNISGDLEYKAIDGLVKILYKNSTLNSLNLRSATLGTKGVITLLEALCNDTVLKSLEEK</sequence>
<comment type="caution">
    <text evidence="2">The sequence shown here is derived from an EMBL/GenBank/DDBJ whole genome shotgun (WGS) entry which is preliminary data.</text>
</comment>
<proteinExistence type="predicted"/>